<evidence type="ECO:0000313" key="4">
    <source>
        <dbReference type="EMBL" id="KZV83434.1"/>
    </source>
</evidence>
<accession>A0A165CYF1</accession>
<dbReference type="Gene3D" id="2.60.120.260">
    <property type="entry name" value="Galactose-binding domain-like"/>
    <property type="match status" value="1"/>
</dbReference>
<dbReference type="Proteomes" id="UP000077266">
    <property type="component" value="Unassembled WGS sequence"/>
</dbReference>
<dbReference type="AlphaFoldDB" id="A0A165CYF1"/>
<organism evidence="4 5">
    <name type="scientific">Exidia glandulosa HHB12029</name>
    <dbReference type="NCBI Taxonomy" id="1314781"/>
    <lineage>
        <taxon>Eukaryota</taxon>
        <taxon>Fungi</taxon>
        <taxon>Dikarya</taxon>
        <taxon>Basidiomycota</taxon>
        <taxon>Agaricomycotina</taxon>
        <taxon>Agaricomycetes</taxon>
        <taxon>Auriculariales</taxon>
        <taxon>Exidiaceae</taxon>
        <taxon>Exidia</taxon>
    </lineage>
</organism>
<gene>
    <name evidence="4" type="ORF">EXIGLDRAFT_314400</name>
</gene>
<protein>
    <recommendedName>
        <fullName evidence="6">Mid2 domain-containing protein</fullName>
    </recommendedName>
</protein>
<keyword evidence="5" id="KW-1185">Reference proteome</keyword>
<feature type="transmembrane region" description="Helical" evidence="2">
    <location>
        <begin position="212"/>
        <end position="235"/>
    </location>
</feature>
<name>A0A165CYF1_EXIGL</name>
<feature type="compositionally biased region" description="Low complexity" evidence="1">
    <location>
        <begin position="275"/>
        <end position="289"/>
    </location>
</feature>
<reference evidence="4 5" key="1">
    <citation type="journal article" date="2016" name="Mol. Biol. Evol.">
        <title>Comparative Genomics of Early-Diverging Mushroom-Forming Fungi Provides Insights into the Origins of Lignocellulose Decay Capabilities.</title>
        <authorList>
            <person name="Nagy L.G."/>
            <person name="Riley R."/>
            <person name="Tritt A."/>
            <person name="Adam C."/>
            <person name="Daum C."/>
            <person name="Floudas D."/>
            <person name="Sun H."/>
            <person name="Yadav J.S."/>
            <person name="Pangilinan J."/>
            <person name="Larsson K.H."/>
            <person name="Matsuura K."/>
            <person name="Barry K."/>
            <person name="Labutti K."/>
            <person name="Kuo R."/>
            <person name="Ohm R.A."/>
            <person name="Bhattacharya S.S."/>
            <person name="Shirouzu T."/>
            <person name="Yoshinaga Y."/>
            <person name="Martin F.M."/>
            <person name="Grigoriev I.V."/>
            <person name="Hibbett D.S."/>
        </authorList>
    </citation>
    <scope>NUCLEOTIDE SEQUENCE [LARGE SCALE GENOMIC DNA]</scope>
    <source>
        <strain evidence="4 5">HHB12029</strain>
    </source>
</reference>
<sequence length="308" mass="33128">MRPLQPRLSFLPSTFSWQLLSFWVGRAFAQFNVTVEDSDISRVTYAPPDEWQSFSGVVTFPDGTATDTYYHGGTLRATRANGGSVSFTFANISGTHIYYMGDRNTDHGAIDIELDDEPAVRRSALSSTGPVPQVILFDREVDPSVVHTITVTNVDGRQMPFDCFIYTQAPLVSPTSTGNDSTISVTRSTATHTAHASTPATTSMSTTVSPGVIIGISFAFTILLGLVIVAIVYMIRRRRERQNRYPSEGYMANISPFTTIGAGYQTDQEGPRALTSSNGSSSITTSSGGPPVTAKGGIKVAPPAYSES</sequence>
<feature type="chain" id="PRO_5007856240" description="Mid2 domain-containing protein" evidence="3">
    <location>
        <begin position="30"/>
        <end position="308"/>
    </location>
</feature>
<evidence type="ECO:0000256" key="3">
    <source>
        <dbReference type="SAM" id="SignalP"/>
    </source>
</evidence>
<evidence type="ECO:0008006" key="6">
    <source>
        <dbReference type="Google" id="ProtNLM"/>
    </source>
</evidence>
<proteinExistence type="predicted"/>
<keyword evidence="2" id="KW-0812">Transmembrane</keyword>
<evidence type="ECO:0000256" key="2">
    <source>
        <dbReference type="SAM" id="Phobius"/>
    </source>
</evidence>
<feature type="region of interest" description="Disordered" evidence="1">
    <location>
        <begin position="261"/>
        <end position="308"/>
    </location>
</feature>
<keyword evidence="2" id="KW-0472">Membrane</keyword>
<keyword evidence="2" id="KW-1133">Transmembrane helix</keyword>
<dbReference type="InParanoid" id="A0A165CYF1"/>
<evidence type="ECO:0000256" key="1">
    <source>
        <dbReference type="SAM" id="MobiDB-lite"/>
    </source>
</evidence>
<keyword evidence="3" id="KW-0732">Signal</keyword>
<evidence type="ECO:0000313" key="5">
    <source>
        <dbReference type="Proteomes" id="UP000077266"/>
    </source>
</evidence>
<feature type="signal peptide" evidence="3">
    <location>
        <begin position="1"/>
        <end position="29"/>
    </location>
</feature>
<dbReference type="EMBL" id="KV426271">
    <property type="protein sequence ID" value="KZV83434.1"/>
    <property type="molecule type" value="Genomic_DNA"/>
</dbReference>